<accession>A0A814D0N4</accession>
<dbReference type="Gene3D" id="2.60.210.10">
    <property type="entry name" value="Apoptosis, Tumor Necrosis Factor Receptor Associated Protein 2, Chain A"/>
    <property type="match status" value="1"/>
</dbReference>
<evidence type="ECO:0000313" key="3">
    <source>
        <dbReference type="EMBL" id="CAF0947649.1"/>
    </source>
</evidence>
<dbReference type="SUPFAM" id="SSF50249">
    <property type="entry name" value="Nucleic acid-binding proteins"/>
    <property type="match status" value="1"/>
</dbReference>
<dbReference type="PROSITE" id="PS50144">
    <property type="entry name" value="MATH"/>
    <property type="match status" value="1"/>
</dbReference>
<dbReference type="InterPro" id="IPR002083">
    <property type="entry name" value="MATH/TRAF_dom"/>
</dbReference>
<dbReference type="InterPro" id="IPR002059">
    <property type="entry name" value="CSP_DNA-bd"/>
</dbReference>
<feature type="domain" description="CSD" evidence="2">
    <location>
        <begin position="365"/>
        <end position="434"/>
    </location>
</feature>
<sequence length="436" mass="50729">MDDLIIVLPCGFTSLYKYIFNNKSKFPCPVCQTHDITSQECFNMTKNNMAIKEKDFDLKKENFIKCLEKLQVYENDPKNIFNNSYENLQNQIDLRREEIKLILNEKIDNYYENLLEKIKLEKAAQLNEFEINDQKLRSLEQSLKALKFENNLVVQEKSSIIDNYANKIDNGMKLIQNTQDNLRANSWIFTKGTDNYQIEDIFGKLDLKKEAKSGKICDSDVKSQSEVTCKLIIDNFLMVSPKSKSVSFENKNLRWTIKAEFYKNSKNKFSLGIHLQCDSLLIFDYVKVSGLIKLLNAQNDKNNFICECEKFFSKENCIWYNKNFISLNDIYEKGFHNLATDSITIEVCLNIDIPKFFSNPSANKKVNGKVKWYDAKISYGFIICDDNNEEIFVHQHGLLKANKNERIKGLSKGEKVEFDIVESEKGREAANVRSKK</sequence>
<dbReference type="EMBL" id="CAJNOC010002710">
    <property type="protein sequence ID" value="CAF0947649.1"/>
    <property type="molecule type" value="Genomic_DNA"/>
</dbReference>
<dbReference type="Pfam" id="PF00313">
    <property type="entry name" value="CSD"/>
    <property type="match status" value="1"/>
</dbReference>
<dbReference type="PRINTS" id="PR00050">
    <property type="entry name" value="COLDSHOCK"/>
</dbReference>
<dbReference type="InterPro" id="IPR011129">
    <property type="entry name" value="CSD"/>
</dbReference>
<organism evidence="3 4">
    <name type="scientific">Brachionus calyciflorus</name>
    <dbReference type="NCBI Taxonomy" id="104777"/>
    <lineage>
        <taxon>Eukaryota</taxon>
        <taxon>Metazoa</taxon>
        <taxon>Spiralia</taxon>
        <taxon>Gnathifera</taxon>
        <taxon>Rotifera</taxon>
        <taxon>Eurotatoria</taxon>
        <taxon>Monogononta</taxon>
        <taxon>Pseudotrocha</taxon>
        <taxon>Ploima</taxon>
        <taxon>Brachionidae</taxon>
        <taxon>Brachionus</taxon>
    </lineage>
</organism>
<feature type="domain" description="MATH" evidence="1">
    <location>
        <begin position="226"/>
        <end position="349"/>
    </location>
</feature>
<dbReference type="SMART" id="SM00357">
    <property type="entry name" value="CSP"/>
    <property type="match status" value="1"/>
</dbReference>
<name>A0A814D0N4_9BILA</name>
<dbReference type="CDD" id="cd04458">
    <property type="entry name" value="CSP_CDS"/>
    <property type="match status" value="1"/>
</dbReference>
<keyword evidence="4" id="KW-1185">Reference proteome</keyword>
<dbReference type="InterPro" id="IPR050181">
    <property type="entry name" value="Cold_shock_domain"/>
</dbReference>
<dbReference type="InterPro" id="IPR012340">
    <property type="entry name" value="NA-bd_OB-fold"/>
</dbReference>
<dbReference type="PROSITE" id="PS51857">
    <property type="entry name" value="CSD_2"/>
    <property type="match status" value="1"/>
</dbReference>
<protein>
    <recommendedName>
        <fullName evidence="5">CSD domain-containing protein</fullName>
    </recommendedName>
</protein>
<dbReference type="OrthoDB" id="422005at2759"/>
<dbReference type="CDD" id="cd00121">
    <property type="entry name" value="MATH"/>
    <property type="match status" value="1"/>
</dbReference>
<evidence type="ECO:0000313" key="4">
    <source>
        <dbReference type="Proteomes" id="UP000663879"/>
    </source>
</evidence>
<dbReference type="Gene3D" id="2.40.50.140">
    <property type="entry name" value="Nucleic acid-binding proteins"/>
    <property type="match status" value="1"/>
</dbReference>
<dbReference type="SUPFAM" id="SSF49599">
    <property type="entry name" value="TRAF domain-like"/>
    <property type="match status" value="1"/>
</dbReference>
<comment type="caution">
    <text evidence="3">The sequence shown here is derived from an EMBL/GenBank/DDBJ whole genome shotgun (WGS) entry which is preliminary data.</text>
</comment>
<evidence type="ECO:0000259" key="2">
    <source>
        <dbReference type="PROSITE" id="PS51857"/>
    </source>
</evidence>
<reference evidence="3" key="1">
    <citation type="submission" date="2021-02" db="EMBL/GenBank/DDBJ databases">
        <authorList>
            <person name="Nowell W R."/>
        </authorList>
    </citation>
    <scope>NUCLEOTIDE SEQUENCE</scope>
    <source>
        <strain evidence="3">Ploen Becks lab</strain>
    </source>
</reference>
<evidence type="ECO:0000259" key="1">
    <source>
        <dbReference type="PROSITE" id="PS50144"/>
    </source>
</evidence>
<dbReference type="Proteomes" id="UP000663879">
    <property type="component" value="Unassembled WGS sequence"/>
</dbReference>
<proteinExistence type="predicted"/>
<gene>
    <name evidence="3" type="ORF">OXX778_LOCUS13773</name>
</gene>
<dbReference type="InterPro" id="IPR008974">
    <property type="entry name" value="TRAF-like"/>
</dbReference>
<dbReference type="PANTHER" id="PTHR11544">
    <property type="entry name" value="COLD SHOCK DOMAIN CONTAINING PROTEINS"/>
    <property type="match status" value="1"/>
</dbReference>
<dbReference type="AlphaFoldDB" id="A0A814D0N4"/>
<evidence type="ECO:0008006" key="5">
    <source>
        <dbReference type="Google" id="ProtNLM"/>
    </source>
</evidence>
<dbReference type="GO" id="GO:0003676">
    <property type="term" value="F:nucleic acid binding"/>
    <property type="evidence" value="ECO:0007669"/>
    <property type="project" value="InterPro"/>
</dbReference>